<name>A0A0G1CPK2_9BACT</name>
<dbReference type="InterPro" id="IPR002850">
    <property type="entry name" value="PIN_toxin-like"/>
</dbReference>
<dbReference type="SUPFAM" id="SSF88723">
    <property type="entry name" value="PIN domain-like"/>
    <property type="match status" value="1"/>
</dbReference>
<dbReference type="PANTHER" id="PTHR34610">
    <property type="entry name" value="SSL7007 PROTEIN"/>
    <property type="match status" value="1"/>
</dbReference>
<feature type="domain" description="PIN" evidence="1">
    <location>
        <begin position="11"/>
        <end position="122"/>
    </location>
</feature>
<organism evidence="2 3">
    <name type="scientific">Candidatus Gottesmanbacteria bacterium GW2011_GWB1_43_11</name>
    <dbReference type="NCBI Taxonomy" id="1618446"/>
    <lineage>
        <taxon>Bacteria</taxon>
        <taxon>Candidatus Gottesmaniibacteriota</taxon>
    </lineage>
</organism>
<dbReference type="SMART" id="SM00670">
    <property type="entry name" value="PINc"/>
    <property type="match status" value="1"/>
</dbReference>
<evidence type="ECO:0000259" key="1">
    <source>
        <dbReference type="SMART" id="SM00670"/>
    </source>
</evidence>
<dbReference type="Proteomes" id="UP000034050">
    <property type="component" value="Unassembled WGS sequence"/>
</dbReference>
<dbReference type="NCBIfam" id="TIGR00305">
    <property type="entry name" value="putative toxin-antitoxin system toxin component, PIN family"/>
    <property type="match status" value="1"/>
</dbReference>
<evidence type="ECO:0000313" key="3">
    <source>
        <dbReference type="Proteomes" id="UP000034050"/>
    </source>
</evidence>
<evidence type="ECO:0000313" key="2">
    <source>
        <dbReference type="EMBL" id="KKS87625.1"/>
    </source>
</evidence>
<protein>
    <recommendedName>
        <fullName evidence="1">PIN domain-containing protein</fullName>
    </recommendedName>
</protein>
<comment type="caution">
    <text evidence="2">The sequence shown here is derived from an EMBL/GenBank/DDBJ whole genome shotgun (WGS) entry which is preliminary data.</text>
</comment>
<dbReference type="InterPro" id="IPR002716">
    <property type="entry name" value="PIN_dom"/>
</dbReference>
<dbReference type="Gene3D" id="3.40.50.1010">
    <property type="entry name" value="5'-nuclease"/>
    <property type="match status" value="1"/>
</dbReference>
<dbReference type="Pfam" id="PF13470">
    <property type="entry name" value="PIN_3"/>
    <property type="match status" value="1"/>
</dbReference>
<gene>
    <name evidence="2" type="ORF">UV61_C0001G0032</name>
</gene>
<dbReference type="EMBL" id="LCFD01000001">
    <property type="protein sequence ID" value="KKS87625.1"/>
    <property type="molecule type" value="Genomic_DNA"/>
</dbReference>
<accession>A0A0G1CPK2</accession>
<dbReference type="InterPro" id="IPR029060">
    <property type="entry name" value="PIN-like_dom_sf"/>
</dbReference>
<dbReference type="PANTHER" id="PTHR34610:SF3">
    <property type="entry name" value="SSL7007 PROTEIN"/>
    <property type="match status" value="1"/>
</dbReference>
<sequence length="144" mass="16457">MMTWNKSGDKLRVVFDTNVFIAGALKSGLVRELLHRSVRGELNILTSQEILQELQEKLSGKFHWDKKHIDEFRAFLQSTSVVISVISKVTDIKKDPDDNKVLTCALDGKAHLIISSDRHLLKLKVWRGIAIVHPKTLSWMMPKQ</sequence>
<dbReference type="AlphaFoldDB" id="A0A0G1CPK2"/>
<reference evidence="2 3" key="1">
    <citation type="journal article" date="2015" name="Nature">
        <title>rRNA introns, odd ribosomes, and small enigmatic genomes across a large radiation of phyla.</title>
        <authorList>
            <person name="Brown C.T."/>
            <person name="Hug L.A."/>
            <person name="Thomas B.C."/>
            <person name="Sharon I."/>
            <person name="Castelle C.J."/>
            <person name="Singh A."/>
            <person name="Wilkins M.J."/>
            <person name="Williams K.H."/>
            <person name="Banfield J.F."/>
        </authorList>
    </citation>
    <scope>NUCLEOTIDE SEQUENCE [LARGE SCALE GENOMIC DNA]</scope>
</reference>
<dbReference type="STRING" id="1618446.UV61_C0001G0032"/>
<proteinExistence type="predicted"/>